<dbReference type="RefSeq" id="WP_257743194.1">
    <property type="nucleotide sequence ID" value="NZ_CP096115.1"/>
</dbReference>
<proteinExistence type="inferred from homology"/>
<feature type="region of interest" description="Disordered" evidence="2">
    <location>
        <begin position="1"/>
        <end position="21"/>
    </location>
</feature>
<dbReference type="PROSITE" id="PS01031">
    <property type="entry name" value="SHSP"/>
    <property type="match status" value="1"/>
</dbReference>
<keyword evidence="5" id="KW-1185">Reference proteome</keyword>
<protein>
    <recommendedName>
        <fullName evidence="3">SHSP domain-containing protein</fullName>
    </recommendedName>
</protein>
<evidence type="ECO:0000313" key="4">
    <source>
        <dbReference type="EMBL" id="UUX93054.1"/>
    </source>
</evidence>
<dbReference type="KEGG" id="mend:L6E24_02740"/>
<dbReference type="InterPro" id="IPR002068">
    <property type="entry name" value="A-crystallin/Hsp20_dom"/>
</dbReference>
<evidence type="ECO:0000259" key="3">
    <source>
        <dbReference type="PROSITE" id="PS01031"/>
    </source>
</evidence>
<organism evidence="4 5">
    <name type="scientific">Methanoplanus endosymbiosus</name>
    <dbReference type="NCBI Taxonomy" id="33865"/>
    <lineage>
        <taxon>Archaea</taxon>
        <taxon>Methanobacteriati</taxon>
        <taxon>Methanobacteriota</taxon>
        <taxon>Stenosarchaea group</taxon>
        <taxon>Methanomicrobia</taxon>
        <taxon>Methanomicrobiales</taxon>
        <taxon>Methanomicrobiaceae</taxon>
        <taxon>Methanoplanus</taxon>
    </lineage>
</organism>
<dbReference type="Proteomes" id="UP001060368">
    <property type="component" value="Chromosome"/>
</dbReference>
<gene>
    <name evidence="4" type="ORF">L6E24_02740</name>
</gene>
<feature type="domain" description="SHSP" evidence="3">
    <location>
        <begin position="92"/>
        <end position="176"/>
    </location>
</feature>
<dbReference type="InterPro" id="IPR008978">
    <property type="entry name" value="HSP20-like_chaperone"/>
</dbReference>
<dbReference type="Gene3D" id="2.60.40.790">
    <property type="match status" value="1"/>
</dbReference>
<evidence type="ECO:0000256" key="2">
    <source>
        <dbReference type="SAM" id="MobiDB-lite"/>
    </source>
</evidence>
<dbReference type="AlphaFoldDB" id="A0A9E7PQB8"/>
<accession>A0A9E7PQB8</accession>
<dbReference type="CDD" id="cd06464">
    <property type="entry name" value="ACD_sHsps-like"/>
    <property type="match status" value="1"/>
</dbReference>
<name>A0A9E7PQB8_9EURY</name>
<dbReference type="SUPFAM" id="SSF49764">
    <property type="entry name" value="HSP20-like chaperones"/>
    <property type="match status" value="1"/>
</dbReference>
<reference evidence="4" key="1">
    <citation type="submission" date="2022-04" db="EMBL/GenBank/DDBJ databases">
        <title>Complete genome of Methanoplanus endosymbiosus DSM 3599.</title>
        <authorList>
            <person name="Chen S.-C."/>
            <person name="You Y.-T."/>
            <person name="Zhou Y.-Z."/>
            <person name="Lai M.-C."/>
        </authorList>
    </citation>
    <scope>NUCLEOTIDE SEQUENCE</scope>
    <source>
        <strain evidence="4">DSM 3599</strain>
    </source>
</reference>
<dbReference type="GeneID" id="74306577"/>
<evidence type="ECO:0000313" key="5">
    <source>
        <dbReference type="Proteomes" id="UP001060368"/>
    </source>
</evidence>
<evidence type="ECO:0000256" key="1">
    <source>
        <dbReference type="PROSITE-ProRule" id="PRU00285"/>
    </source>
</evidence>
<comment type="similarity">
    <text evidence="1">Belongs to the small heat shock protein (HSP20) family.</text>
</comment>
<dbReference type="EMBL" id="CP096115">
    <property type="protein sequence ID" value="UUX93054.1"/>
    <property type="molecule type" value="Genomic_DNA"/>
</dbReference>
<sequence length="176" mass="20187">MEDKEKKESENSEESTDKNIVEETIDQIMPGLGKLVNRLKLTAPELESRLNEADIEIKKRIQDGYSGKPKVSYSYNIRTLSQESRVKSPERKKEPGFTEPVVDVIKYDNSVRVIAELPGVTEDEIKLEIKEKSINLEAKSSSRRYRKIIPLPGRVALIEQRFINGIFEANFEMTDD</sequence>